<dbReference type="Proteomes" id="UP000654075">
    <property type="component" value="Unassembled WGS sequence"/>
</dbReference>
<sequence>AQLRSVTWCAALEWFQAWDRLVERLPEIAQLAARARPASVASLPDRAADNDKADETPVSELEGHPPVAASIRNSSEGRARRSRSRSGSSSSRGLPPRCSPETKRSPIRSGHSKWRRRGSRGPREKSR</sequence>
<comment type="caution">
    <text evidence="2">The sequence shown here is derived from an EMBL/GenBank/DDBJ whole genome shotgun (WGS) entry which is preliminary data.</text>
</comment>
<name>A0A813HQJ5_POLGL</name>
<organism evidence="2 3">
    <name type="scientific">Polarella glacialis</name>
    <name type="common">Dinoflagellate</name>
    <dbReference type="NCBI Taxonomy" id="89957"/>
    <lineage>
        <taxon>Eukaryota</taxon>
        <taxon>Sar</taxon>
        <taxon>Alveolata</taxon>
        <taxon>Dinophyceae</taxon>
        <taxon>Suessiales</taxon>
        <taxon>Suessiaceae</taxon>
        <taxon>Polarella</taxon>
    </lineage>
</organism>
<protein>
    <submittedName>
        <fullName evidence="2">Uncharacterized protein</fullName>
    </submittedName>
</protein>
<feature type="compositionally biased region" description="Basic residues" evidence="1">
    <location>
        <begin position="110"/>
        <end position="120"/>
    </location>
</feature>
<gene>
    <name evidence="2" type="ORF">PGLA1383_LOCUS54992</name>
</gene>
<feature type="compositionally biased region" description="Low complexity" evidence="1">
    <location>
        <begin position="85"/>
        <end position="96"/>
    </location>
</feature>
<keyword evidence="3" id="KW-1185">Reference proteome</keyword>
<proteinExistence type="predicted"/>
<evidence type="ECO:0000313" key="3">
    <source>
        <dbReference type="Proteomes" id="UP000654075"/>
    </source>
</evidence>
<dbReference type="EMBL" id="CAJNNV010032458">
    <property type="protein sequence ID" value="CAE8640024.1"/>
    <property type="molecule type" value="Genomic_DNA"/>
</dbReference>
<evidence type="ECO:0000313" key="2">
    <source>
        <dbReference type="EMBL" id="CAE8640024.1"/>
    </source>
</evidence>
<dbReference type="AlphaFoldDB" id="A0A813HQJ5"/>
<feature type="compositionally biased region" description="Basic and acidic residues" evidence="1">
    <location>
        <begin position="46"/>
        <end position="55"/>
    </location>
</feature>
<feature type="non-terminal residue" evidence="2">
    <location>
        <position position="1"/>
    </location>
</feature>
<accession>A0A813HQJ5</accession>
<evidence type="ECO:0000256" key="1">
    <source>
        <dbReference type="SAM" id="MobiDB-lite"/>
    </source>
</evidence>
<reference evidence="2" key="1">
    <citation type="submission" date="2021-02" db="EMBL/GenBank/DDBJ databases">
        <authorList>
            <person name="Dougan E. K."/>
            <person name="Rhodes N."/>
            <person name="Thang M."/>
            <person name="Chan C."/>
        </authorList>
    </citation>
    <scope>NUCLEOTIDE SEQUENCE</scope>
</reference>
<feature type="region of interest" description="Disordered" evidence="1">
    <location>
        <begin position="33"/>
        <end position="127"/>
    </location>
</feature>